<dbReference type="SMART" id="SM01091">
    <property type="entry name" value="CorC_HlyC"/>
    <property type="match status" value="1"/>
</dbReference>
<dbReference type="SUPFAM" id="SSF56176">
    <property type="entry name" value="FAD-binding/transporter-associated domain-like"/>
    <property type="match status" value="1"/>
</dbReference>
<dbReference type="InterPro" id="IPR005170">
    <property type="entry name" value="Transptr-assoc_dom"/>
</dbReference>
<protein>
    <submittedName>
        <fullName evidence="2">Potassium/proton antiporter</fullName>
    </submittedName>
</protein>
<dbReference type="GO" id="GO:0050660">
    <property type="term" value="F:flavin adenine dinucleotide binding"/>
    <property type="evidence" value="ECO:0007669"/>
    <property type="project" value="InterPro"/>
</dbReference>
<organism evidence="2 3">
    <name type="scientific">Enterobacter cancerogenus</name>
    <dbReference type="NCBI Taxonomy" id="69218"/>
    <lineage>
        <taxon>Bacteria</taxon>
        <taxon>Pseudomonadati</taxon>
        <taxon>Pseudomonadota</taxon>
        <taxon>Gammaproteobacteria</taxon>
        <taxon>Enterobacterales</taxon>
        <taxon>Enterobacteriaceae</taxon>
        <taxon>Enterobacter</taxon>
        <taxon>Enterobacter cloacae complex</taxon>
    </lineage>
</organism>
<dbReference type="EMBL" id="CAADIW010000002">
    <property type="protein sequence ID" value="VFS06695.1"/>
    <property type="molecule type" value="Genomic_DNA"/>
</dbReference>
<dbReference type="InterPro" id="IPR036318">
    <property type="entry name" value="FAD-bd_PCMH-like_sf"/>
</dbReference>
<name>A0A484W8S3_9ENTR</name>
<evidence type="ECO:0000313" key="2">
    <source>
        <dbReference type="EMBL" id="VFS06695.1"/>
    </source>
</evidence>
<dbReference type="AlphaFoldDB" id="A0A484W8S3"/>
<dbReference type="Proteomes" id="UP000351155">
    <property type="component" value="Unassembled WGS sequence"/>
</dbReference>
<dbReference type="Pfam" id="PF03471">
    <property type="entry name" value="CorC_HlyC"/>
    <property type="match status" value="1"/>
</dbReference>
<gene>
    <name evidence="2" type="ORF">NCTC12126_00228</name>
</gene>
<dbReference type="Gene3D" id="3.30.465.10">
    <property type="match status" value="1"/>
</dbReference>
<evidence type="ECO:0000313" key="3">
    <source>
        <dbReference type="Proteomes" id="UP000351155"/>
    </source>
</evidence>
<accession>A0A484W8S3</accession>
<sequence>MKAIFSCVIGRERDLPALGKLFSQSPPVALDQRFFGDFILEASARFADVALIYGLEDGLENRDNQQTLGDIIQKLLGAAPVVGDQVEFAGMIWTVAEKEDNAVRKVGVRPMEEESE</sequence>
<feature type="domain" description="Transporter-associated" evidence="1">
    <location>
        <begin position="31"/>
        <end position="112"/>
    </location>
</feature>
<proteinExistence type="predicted"/>
<dbReference type="InterPro" id="IPR016169">
    <property type="entry name" value="FAD-bd_PCMH_sub2"/>
</dbReference>
<evidence type="ECO:0000259" key="1">
    <source>
        <dbReference type="SMART" id="SM01091"/>
    </source>
</evidence>
<reference evidence="2 3" key="1">
    <citation type="submission" date="2019-03" db="EMBL/GenBank/DDBJ databases">
        <authorList>
            <consortium name="Pathogen Informatics"/>
        </authorList>
    </citation>
    <scope>NUCLEOTIDE SEQUENCE [LARGE SCALE GENOMIC DNA]</scope>
    <source>
        <strain evidence="2 3">NCTC12126</strain>
    </source>
</reference>